<gene>
    <name evidence="1" type="ORF">S01H1_80325</name>
</gene>
<comment type="caution">
    <text evidence="1">The sequence shown here is derived from an EMBL/GenBank/DDBJ whole genome shotgun (WGS) entry which is preliminary data.</text>
</comment>
<name>X0XUE7_9ZZZZ</name>
<evidence type="ECO:0000313" key="1">
    <source>
        <dbReference type="EMBL" id="GAG46874.1"/>
    </source>
</evidence>
<dbReference type="EMBL" id="BARS01054234">
    <property type="protein sequence ID" value="GAG46874.1"/>
    <property type="molecule type" value="Genomic_DNA"/>
</dbReference>
<feature type="non-terminal residue" evidence="1">
    <location>
        <position position="40"/>
    </location>
</feature>
<dbReference type="AlphaFoldDB" id="X0XUE7"/>
<proteinExistence type="predicted"/>
<reference evidence="1" key="1">
    <citation type="journal article" date="2014" name="Front. Microbiol.">
        <title>High frequency of phylogenetically diverse reductive dehalogenase-homologous genes in deep subseafloor sedimentary metagenomes.</title>
        <authorList>
            <person name="Kawai M."/>
            <person name="Futagami T."/>
            <person name="Toyoda A."/>
            <person name="Takaki Y."/>
            <person name="Nishi S."/>
            <person name="Hori S."/>
            <person name="Arai W."/>
            <person name="Tsubouchi T."/>
            <person name="Morono Y."/>
            <person name="Uchiyama I."/>
            <person name="Ito T."/>
            <person name="Fujiyama A."/>
            <person name="Inagaki F."/>
            <person name="Takami H."/>
        </authorList>
    </citation>
    <scope>NUCLEOTIDE SEQUENCE</scope>
    <source>
        <strain evidence="1">Expedition CK06-06</strain>
    </source>
</reference>
<sequence length="40" mass="4508">MLIEREISEVYSARELTEVPLPIGDSAVRLDVHQLGEEGR</sequence>
<organism evidence="1">
    <name type="scientific">marine sediment metagenome</name>
    <dbReference type="NCBI Taxonomy" id="412755"/>
    <lineage>
        <taxon>unclassified sequences</taxon>
        <taxon>metagenomes</taxon>
        <taxon>ecological metagenomes</taxon>
    </lineage>
</organism>
<accession>X0XUE7</accession>
<protein>
    <submittedName>
        <fullName evidence="1">Uncharacterized protein</fullName>
    </submittedName>
</protein>